<name>E0UK15_GLOV7</name>
<sequence>MTSDGKLVKAQKRVIQRLEEERIEQERVDDIVLLLQNLFEREEATTKVILDCLYDIGSVNLINKKVPFQALRGMLKSIAQMSKPAFRTVALYWFKKNCPKLITDWLYSQVTF</sequence>
<reference evidence="2" key="1">
    <citation type="journal article" date="2011" name="MBio">
        <title>Novel metabolic attributes of the genus Cyanothece, comprising a group of unicellular nitrogen-fixing Cyanobacteria.</title>
        <authorList>
            <person name="Bandyopadhyay A."/>
            <person name="Elvitigala T."/>
            <person name="Welsh E."/>
            <person name="Stockel J."/>
            <person name="Liberton M."/>
            <person name="Min H."/>
            <person name="Sherman L.A."/>
            <person name="Pakrasi H.B."/>
        </authorList>
    </citation>
    <scope>NUCLEOTIDE SEQUENCE [LARGE SCALE GENOMIC DNA]</scope>
    <source>
        <strain evidence="2">PCC 7822</strain>
    </source>
</reference>
<keyword evidence="2" id="KW-1185">Reference proteome</keyword>
<dbReference type="Proteomes" id="UP000008206">
    <property type="component" value="Chromosome"/>
</dbReference>
<dbReference type="KEGG" id="cyj:Cyan7822_2684"/>
<evidence type="ECO:0000313" key="1">
    <source>
        <dbReference type="EMBL" id="ADN14651.1"/>
    </source>
</evidence>
<gene>
    <name evidence="1" type="ordered locus">Cyan7822_2684</name>
</gene>
<evidence type="ECO:0000313" key="2">
    <source>
        <dbReference type="Proteomes" id="UP000008206"/>
    </source>
</evidence>
<dbReference type="OrthoDB" id="484274at2"/>
<protein>
    <submittedName>
        <fullName evidence="1">Uncharacterized protein</fullName>
    </submittedName>
</protein>
<dbReference type="AlphaFoldDB" id="E0UK15"/>
<dbReference type="STRING" id="497965.Cyan7822_2684"/>
<proteinExistence type="predicted"/>
<dbReference type="eggNOG" id="ENOG5032S1W">
    <property type="taxonomic scope" value="Bacteria"/>
</dbReference>
<dbReference type="EMBL" id="CP002198">
    <property type="protein sequence ID" value="ADN14651.1"/>
    <property type="molecule type" value="Genomic_DNA"/>
</dbReference>
<dbReference type="HOGENOM" id="CLU_164107_0_0_3"/>
<organism evidence="1 2">
    <name type="scientific">Gloeothece verrucosa (strain PCC 7822)</name>
    <name type="common">Cyanothece sp. (strain PCC 7822)</name>
    <dbReference type="NCBI Taxonomy" id="497965"/>
    <lineage>
        <taxon>Bacteria</taxon>
        <taxon>Bacillati</taxon>
        <taxon>Cyanobacteriota</taxon>
        <taxon>Cyanophyceae</taxon>
        <taxon>Oscillatoriophycideae</taxon>
        <taxon>Chroococcales</taxon>
        <taxon>Aphanothecaceae</taxon>
        <taxon>Gloeothece</taxon>
        <taxon>Gloeothece verrucosa</taxon>
    </lineage>
</organism>
<dbReference type="RefSeq" id="WP_013322756.1">
    <property type="nucleotide sequence ID" value="NC_014501.1"/>
</dbReference>
<accession>E0UK15</accession>